<accession>A0A0M0HWP6</accession>
<dbReference type="Pfam" id="PF10022">
    <property type="entry name" value="DUF2264"/>
    <property type="match status" value="1"/>
</dbReference>
<evidence type="ECO:0000313" key="4">
    <source>
        <dbReference type="Proteomes" id="UP000037530"/>
    </source>
</evidence>
<dbReference type="PATRIC" id="fig|171383.3.peg.3582"/>
<dbReference type="EMBL" id="LHPI01000019">
    <property type="protein sequence ID" value="KOO06302.1"/>
    <property type="molecule type" value="Genomic_DNA"/>
</dbReference>
<dbReference type="AlphaFoldDB" id="A0A0M0HWP6"/>
<evidence type="ECO:0008006" key="5">
    <source>
        <dbReference type="Google" id="ProtNLM"/>
    </source>
</evidence>
<feature type="domain" description="DUF2264" evidence="1">
    <location>
        <begin position="37"/>
        <end position="354"/>
    </location>
</feature>
<evidence type="ECO:0000259" key="2">
    <source>
        <dbReference type="Pfam" id="PF20938"/>
    </source>
</evidence>
<comment type="caution">
    <text evidence="3">The sequence shown here is derived from an EMBL/GenBank/DDBJ whole genome shotgun (WGS) entry which is preliminary data.</text>
</comment>
<proteinExistence type="predicted"/>
<keyword evidence="4" id="KW-1185">Reference proteome</keyword>
<evidence type="ECO:0000259" key="1">
    <source>
        <dbReference type="Pfam" id="PF10022"/>
    </source>
</evidence>
<dbReference type="PANTHER" id="PTHR35339:SF4">
    <property type="entry name" value="LINALOOL DEHYDRATASE_ISOMERASE DOMAIN-CONTAINING PROTEIN"/>
    <property type="match status" value="1"/>
</dbReference>
<feature type="domain" description="DUF2264" evidence="2">
    <location>
        <begin position="361"/>
        <end position="465"/>
    </location>
</feature>
<organism evidence="3 4">
    <name type="scientific">Vibrio hepatarius</name>
    <dbReference type="NCBI Taxonomy" id="171383"/>
    <lineage>
        <taxon>Bacteria</taxon>
        <taxon>Pseudomonadati</taxon>
        <taxon>Pseudomonadota</taxon>
        <taxon>Gammaproteobacteria</taxon>
        <taxon>Vibrionales</taxon>
        <taxon>Vibrionaceae</taxon>
        <taxon>Vibrio</taxon>
        <taxon>Vibrio oreintalis group</taxon>
    </lineage>
</organism>
<name>A0A0M0HWP6_9VIBR</name>
<dbReference type="InterPro" id="IPR049349">
    <property type="entry name" value="DUF2264_N"/>
</dbReference>
<sequence>MAISLNCLANTVQGCVGRSETLQMLKAIVDRQMAVIRGTVQDLPNFNSAAHYTANVARIEHICRLMWGAVPAGDELSREHAELRRLIVNGTNPSHPDFWQFPRNYDQRVVEMSSIAVALIDANELYWQPLDNEQRANLAAWLNSVADLELPPNNWRWFRVLILKALSLLGVEIQQQVLEQDLAFIDEMYLANGWYQDGLTGVVDYYNPFAFQLYALVYARWDNSHSEFSQILLRRAIEFSNSYQYWFGEDGKPLCYGRSLNYRFAGAAFWVELARSGHPDVDVQLARTCWQQTMGWWSEQPIWDNNAQLLPGFAYSNLLSSEFYTSYASPMLALKAFNALALSDDHPFWQASLTPLLDTEQPVKLAKHLLMRRGGVYLLTNSAGSAELRHCDDKYAKFAYSSDHGLCVESSQWIEQGWAGDNILAFRHPDTQQWISRSRNLEAYALDDSLVSVWQPFPGCEVKTTQRFADGKEVRLNQITTDQPLEFLMTGHAVDTWSQWFSHNEPRAAKVESDKLYSELILVSGPGETRVYPCAPNTNLLYPHASVPAIAGQFPQGISNLLVEVCAGKQESPFNNESHQGVTDEL</sequence>
<evidence type="ECO:0000313" key="3">
    <source>
        <dbReference type="EMBL" id="KOO06302.1"/>
    </source>
</evidence>
<dbReference type="PANTHER" id="PTHR35339">
    <property type="entry name" value="LINALOOL DEHYDRATASE_ISOMERASE DOMAIN-CONTAINING PROTEIN"/>
    <property type="match status" value="1"/>
</dbReference>
<dbReference type="RefSeq" id="WP_053410377.1">
    <property type="nucleotide sequence ID" value="NZ_LHPI01000019.1"/>
</dbReference>
<gene>
    <name evidence="3" type="ORF">AKJ31_17550</name>
</gene>
<reference evidence="4" key="1">
    <citation type="submission" date="2015-08" db="EMBL/GenBank/DDBJ databases">
        <title>Vibrio galatheae sp. nov., a novel member of the Vibrionaceae family isolated from the Solomon Islands.</title>
        <authorList>
            <person name="Giubergia S."/>
            <person name="Machado H."/>
            <person name="Mateiu R.V."/>
            <person name="Gram L."/>
        </authorList>
    </citation>
    <scope>NUCLEOTIDE SEQUENCE [LARGE SCALE GENOMIC DNA]</scope>
    <source>
        <strain evidence="4">DSM 19134</strain>
    </source>
</reference>
<dbReference type="STRING" id="171383.AKJ31_17550"/>
<dbReference type="Pfam" id="PF20938">
    <property type="entry name" value="DUF2264_C"/>
    <property type="match status" value="1"/>
</dbReference>
<dbReference type="InterPro" id="IPR049237">
    <property type="entry name" value="DUF2264_C"/>
</dbReference>
<dbReference type="PIRSF" id="PIRSF014753">
    <property type="entry name" value="UCP014753"/>
    <property type="match status" value="1"/>
</dbReference>
<dbReference type="Proteomes" id="UP000037530">
    <property type="component" value="Unassembled WGS sequence"/>
</dbReference>
<dbReference type="InterPro" id="IPR016624">
    <property type="entry name" value="UCP014753"/>
</dbReference>
<protein>
    <recommendedName>
        <fullName evidence="5">DUF2264 domain-containing protein</fullName>
    </recommendedName>
</protein>